<dbReference type="RefSeq" id="WP_129005490.1">
    <property type="nucleotide sequence ID" value="NZ_SDHZ01000004.1"/>
</dbReference>
<dbReference type="EMBL" id="SDHZ01000004">
    <property type="protein sequence ID" value="RXK81236.1"/>
    <property type="molecule type" value="Genomic_DNA"/>
</dbReference>
<evidence type="ECO:0000259" key="1">
    <source>
        <dbReference type="Pfam" id="PF00483"/>
    </source>
</evidence>
<dbReference type="Proteomes" id="UP000290545">
    <property type="component" value="Unassembled WGS sequence"/>
</dbReference>
<proteinExistence type="predicted"/>
<dbReference type="PANTHER" id="PTHR22572">
    <property type="entry name" value="SUGAR-1-PHOSPHATE GUANYL TRANSFERASE"/>
    <property type="match status" value="1"/>
</dbReference>
<dbReference type="CDD" id="cd04181">
    <property type="entry name" value="NTP_transferase"/>
    <property type="match status" value="1"/>
</dbReference>
<dbReference type="InterPro" id="IPR029044">
    <property type="entry name" value="Nucleotide-diphossugar_trans"/>
</dbReference>
<keyword evidence="2" id="KW-0808">Transferase</keyword>
<evidence type="ECO:0000313" key="2">
    <source>
        <dbReference type="EMBL" id="RXK81236.1"/>
    </source>
</evidence>
<keyword evidence="3" id="KW-1185">Reference proteome</keyword>
<dbReference type="OrthoDB" id="9803871at2"/>
<dbReference type="Gene3D" id="3.90.550.10">
    <property type="entry name" value="Spore Coat Polysaccharide Biosynthesis Protein SpsA, Chain A"/>
    <property type="match status" value="1"/>
</dbReference>
<dbReference type="GO" id="GO:0016740">
    <property type="term" value="F:transferase activity"/>
    <property type="evidence" value="ECO:0007669"/>
    <property type="project" value="UniProtKB-KW"/>
</dbReference>
<comment type="caution">
    <text evidence="2">The sequence shown here is derived from an EMBL/GenBank/DDBJ whole genome shotgun (WGS) entry which is preliminary data.</text>
</comment>
<dbReference type="InterPro" id="IPR050486">
    <property type="entry name" value="Mannose-1P_guanyltransferase"/>
</dbReference>
<dbReference type="Gene3D" id="2.160.10.10">
    <property type="entry name" value="Hexapeptide repeat proteins"/>
    <property type="match status" value="1"/>
</dbReference>
<dbReference type="SUPFAM" id="SSF53448">
    <property type="entry name" value="Nucleotide-diphospho-sugar transferases"/>
    <property type="match status" value="1"/>
</dbReference>
<reference evidence="2 3" key="1">
    <citation type="submission" date="2019-01" db="EMBL/GenBank/DDBJ databases">
        <title>Filimonas sp. strain TTM-71.</title>
        <authorList>
            <person name="Chen W.-M."/>
        </authorList>
    </citation>
    <scope>NUCLEOTIDE SEQUENCE [LARGE SCALE GENOMIC DNA]</scope>
    <source>
        <strain evidence="2 3">TTM-71</strain>
    </source>
</reference>
<dbReference type="Pfam" id="PF00483">
    <property type="entry name" value="NTP_transferase"/>
    <property type="match status" value="1"/>
</dbReference>
<protein>
    <submittedName>
        <fullName evidence="2">Glucose-1-phosphate thymidylyltransferase</fullName>
    </submittedName>
</protein>
<name>A0A4Q1D0G5_9BACT</name>
<dbReference type="AlphaFoldDB" id="A0A4Q1D0G5"/>
<dbReference type="InterPro" id="IPR005835">
    <property type="entry name" value="NTP_transferase_dom"/>
</dbReference>
<gene>
    <name evidence="2" type="ORF">ESB13_20065</name>
</gene>
<organism evidence="2 3">
    <name type="scientific">Filimonas effusa</name>
    <dbReference type="NCBI Taxonomy" id="2508721"/>
    <lineage>
        <taxon>Bacteria</taxon>
        <taxon>Pseudomonadati</taxon>
        <taxon>Bacteroidota</taxon>
        <taxon>Chitinophagia</taxon>
        <taxon>Chitinophagales</taxon>
        <taxon>Chitinophagaceae</taxon>
        <taxon>Filimonas</taxon>
    </lineage>
</organism>
<evidence type="ECO:0000313" key="3">
    <source>
        <dbReference type="Proteomes" id="UP000290545"/>
    </source>
</evidence>
<sequence length="330" mass="36387">MKAIIPVAGAGAKLRPHTYTQPKALIPIAGKTILSFIVDQLHDAGINEFIFIIGYLGDKIQEYVQQTYPHLQCHFVQQNERQGTGHAVELTRNIVGEDEVFVALGDTICEYDVKEVIESPYSMLGVKKVDDPRSFGVAEIDPEGFIEHVVEKPAIPKSNMALVGLYKIRETQFLYDCLHHLFAQDIRSYGEYNLTDALDCMIKRGAKFRSFKVKNWFDCGKKETLLESNATLLKKFGGQVHESVLSENSIIIPPVSIGPGTVLKNAIIGPHVAIGANTTVQYSIVRDSIIGSYTNLFEVVVDNSLLGSDASVKGLSRSLNIGDNTEIDFG</sequence>
<feature type="domain" description="Nucleotidyl transferase" evidence="1">
    <location>
        <begin position="2"/>
        <end position="234"/>
    </location>
</feature>
<accession>A0A4Q1D0G5</accession>